<dbReference type="Pfam" id="PF23139">
    <property type="entry name" value="OB_YrrC"/>
    <property type="match status" value="1"/>
</dbReference>
<dbReference type="InterPro" id="IPR003593">
    <property type="entry name" value="AAA+_ATPase"/>
</dbReference>
<dbReference type="CDD" id="cd18809">
    <property type="entry name" value="SF1_C_RecD"/>
    <property type="match status" value="1"/>
</dbReference>
<gene>
    <name evidence="3" type="primary">recD2</name>
    <name evidence="6" type="ORF">H8711_03195</name>
</gene>
<evidence type="ECO:0000313" key="7">
    <source>
        <dbReference type="Proteomes" id="UP000653127"/>
    </source>
</evidence>
<dbReference type="CDD" id="cd17933">
    <property type="entry name" value="DEXSc_RecD-like"/>
    <property type="match status" value="1"/>
</dbReference>
<dbReference type="Gene3D" id="3.40.50.300">
    <property type="entry name" value="P-loop containing nucleotide triphosphate hydrolases"/>
    <property type="match status" value="2"/>
</dbReference>
<accession>A0A926I481</accession>
<dbReference type="GO" id="GO:0016787">
    <property type="term" value="F:hydrolase activity"/>
    <property type="evidence" value="ECO:0007669"/>
    <property type="project" value="UniProtKB-KW"/>
</dbReference>
<dbReference type="Pfam" id="PF14490">
    <property type="entry name" value="HHH_RecD2"/>
    <property type="match status" value="1"/>
</dbReference>
<organism evidence="6 7">
    <name type="scientific">Ligaoa zhengdingensis</name>
    <dbReference type="NCBI Taxonomy" id="2763658"/>
    <lineage>
        <taxon>Bacteria</taxon>
        <taxon>Bacillati</taxon>
        <taxon>Bacillota</taxon>
        <taxon>Clostridia</taxon>
        <taxon>Eubacteriales</taxon>
        <taxon>Oscillospiraceae</taxon>
        <taxon>Ligaoa</taxon>
    </lineage>
</organism>
<dbReference type="InterPro" id="IPR006345">
    <property type="entry name" value="RecD2"/>
</dbReference>
<dbReference type="PANTHER" id="PTHR43788:SF6">
    <property type="entry name" value="DNA HELICASE B"/>
    <property type="match status" value="1"/>
</dbReference>
<dbReference type="GO" id="GO:0005524">
    <property type="term" value="F:ATP binding"/>
    <property type="evidence" value="ECO:0007669"/>
    <property type="project" value="UniProtKB-UniRule"/>
</dbReference>
<dbReference type="InterPro" id="IPR003583">
    <property type="entry name" value="Hlx-hairpin-Hlx_DNA-bd_motif"/>
</dbReference>
<keyword evidence="3" id="KW-0378">Hydrolase</keyword>
<evidence type="ECO:0000259" key="4">
    <source>
        <dbReference type="SMART" id="SM00278"/>
    </source>
</evidence>
<evidence type="ECO:0000256" key="1">
    <source>
        <dbReference type="ARBA" id="ARBA00022741"/>
    </source>
</evidence>
<dbReference type="Gene3D" id="2.30.30.940">
    <property type="match status" value="1"/>
</dbReference>
<dbReference type="SUPFAM" id="SSF47781">
    <property type="entry name" value="RuvA domain 2-like"/>
    <property type="match status" value="1"/>
</dbReference>
<dbReference type="GO" id="GO:0003677">
    <property type="term" value="F:DNA binding"/>
    <property type="evidence" value="ECO:0007669"/>
    <property type="project" value="UniProtKB-UniRule"/>
</dbReference>
<dbReference type="Gene3D" id="1.10.10.2220">
    <property type="match status" value="1"/>
</dbReference>
<dbReference type="InterPro" id="IPR055446">
    <property type="entry name" value="RecD2_N_OB"/>
</dbReference>
<dbReference type="InterPro" id="IPR041451">
    <property type="entry name" value="RecD2_SH13"/>
</dbReference>
<dbReference type="InterPro" id="IPR050534">
    <property type="entry name" value="Coronavir_polyprotein_1ab"/>
</dbReference>
<dbReference type="Pfam" id="PF13245">
    <property type="entry name" value="AAA_19"/>
    <property type="match status" value="1"/>
</dbReference>
<feature type="domain" description="Helix-hairpin-helix DNA-binding motif class 1" evidence="4">
    <location>
        <begin position="92"/>
        <end position="111"/>
    </location>
</feature>
<proteinExistence type="inferred from homology"/>
<keyword evidence="1 3" id="KW-0547">Nucleotide-binding</keyword>
<dbReference type="HAMAP" id="MF_01488">
    <property type="entry name" value="RecD2"/>
    <property type="match status" value="1"/>
</dbReference>
<dbReference type="NCBIfam" id="TIGR01448">
    <property type="entry name" value="recD_rel"/>
    <property type="match status" value="1"/>
</dbReference>
<dbReference type="Pfam" id="PF18335">
    <property type="entry name" value="SH3_13"/>
    <property type="match status" value="1"/>
</dbReference>
<feature type="domain" description="AAA+ ATPase" evidence="5">
    <location>
        <begin position="341"/>
        <end position="524"/>
    </location>
</feature>
<dbReference type="InterPro" id="IPR029493">
    <property type="entry name" value="RecD2-like_HHH"/>
</dbReference>
<dbReference type="Pfam" id="PF14520">
    <property type="entry name" value="HHH_5"/>
    <property type="match status" value="1"/>
</dbReference>
<dbReference type="GO" id="GO:0009338">
    <property type="term" value="C:exodeoxyribonuclease V complex"/>
    <property type="evidence" value="ECO:0007669"/>
    <property type="project" value="TreeGrafter"/>
</dbReference>
<dbReference type="EC" id="5.6.2.3" evidence="3"/>
<protein>
    <recommendedName>
        <fullName evidence="3">ATP-dependent RecD2 DNA helicase</fullName>
        <ecNumber evidence="3">5.6.2.3</ecNumber>
    </recommendedName>
    <alternativeName>
        <fullName evidence="3">DNA 5'-3' helicase subunit RecD2</fullName>
    </alternativeName>
</protein>
<comment type="catalytic activity">
    <reaction evidence="3">
        <text>ATP + H2O = ADP + phosphate + H(+)</text>
        <dbReference type="Rhea" id="RHEA:13065"/>
        <dbReference type="ChEBI" id="CHEBI:15377"/>
        <dbReference type="ChEBI" id="CHEBI:15378"/>
        <dbReference type="ChEBI" id="CHEBI:30616"/>
        <dbReference type="ChEBI" id="CHEBI:43474"/>
        <dbReference type="ChEBI" id="CHEBI:456216"/>
        <dbReference type="EC" id="5.6.2.3"/>
    </reaction>
</comment>
<comment type="function">
    <text evidence="3">DNA-dependent ATPase and ATP-dependent 5'-3' DNA helicase. Has no activity on blunt DNA or DNA with 3'-overhangs, requires at least 10 bases of 5'-ssDNA for helicase activity.</text>
</comment>
<dbReference type="SMART" id="SM00382">
    <property type="entry name" value="AAA"/>
    <property type="match status" value="1"/>
</dbReference>
<dbReference type="Pfam" id="PF13538">
    <property type="entry name" value="UvrD_C_2"/>
    <property type="match status" value="1"/>
</dbReference>
<evidence type="ECO:0000259" key="5">
    <source>
        <dbReference type="SMART" id="SM00382"/>
    </source>
</evidence>
<keyword evidence="3" id="KW-0413">Isomerase</keyword>
<keyword evidence="7" id="KW-1185">Reference proteome</keyword>
<dbReference type="PANTHER" id="PTHR43788">
    <property type="entry name" value="DNA2/NAM7 HELICASE FAMILY MEMBER"/>
    <property type="match status" value="1"/>
</dbReference>
<feature type="binding site" evidence="3">
    <location>
        <begin position="352"/>
        <end position="356"/>
    </location>
    <ligand>
        <name>ATP</name>
        <dbReference type="ChEBI" id="CHEBI:30616"/>
    </ligand>
</feature>
<dbReference type="GO" id="GO:0006281">
    <property type="term" value="P:DNA repair"/>
    <property type="evidence" value="ECO:0007669"/>
    <property type="project" value="InterPro"/>
</dbReference>
<dbReference type="InterPro" id="IPR027417">
    <property type="entry name" value="P-loop_NTPase"/>
</dbReference>
<dbReference type="SMART" id="SM00278">
    <property type="entry name" value="HhH1"/>
    <property type="match status" value="2"/>
</dbReference>
<dbReference type="InterPro" id="IPR027785">
    <property type="entry name" value="UvrD-like_helicase_C"/>
</dbReference>
<feature type="domain" description="Helix-hairpin-helix DNA-binding motif class 1" evidence="4">
    <location>
        <begin position="125"/>
        <end position="144"/>
    </location>
</feature>
<evidence type="ECO:0000256" key="2">
    <source>
        <dbReference type="ARBA" id="ARBA00022840"/>
    </source>
</evidence>
<keyword evidence="2 3" id="KW-0067">ATP-binding</keyword>
<dbReference type="RefSeq" id="WP_249282094.1">
    <property type="nucleotide sequence ID" value="NZ_JACRST010000002.1"/>
</dbReference>
<evidence type="ECO:0000313" key="6">
    <source>
        <dbReference type="EMBL" id="MBC8545946.1"/>
    </source>
</evidence>
<keyword evidence="3 6" id="KW-0347">Helicase</keyword>
<name>A0A926I481_9FIRM</name>
<sequence>MEQQRELERLEGTVEYVTYRSDDTGFTVFGLAIDNDRDLVTVVGELAEPVCEGEHLTLTGEYTAHPTYGQQFRAAICEKALPSTANAILKYLSARSIKGIGPVIAARLVTHFGDRTLDVMENNPERLTEVRGISPKKAAEIAEDFRRVYGVRMVMLFLARFNVHPTICVRVWKKWGGASVETLTENPYLLCGWDIGLGFEQADAIAVELGVAPDDPHRVAAALAFVLRHNLGNGHTCLPEESLVKIAAQLLETGREPVEQCLYEQEREEALVRMEIDGRMFWYLPELFCAERYIAGRLMIVRSAFANPEPPDYAPQIAALEESFSIRYEALQKRAIVGALTNGVFLLTGGPGTGKTTIINAIIELFEQMGEKVLLAAPTGRAAKRMTEMTGREAKTIHRLLEVDFRAGDAVTFKRNERNPLDADVLIVDEMSMVDTLLFESLLRAMRLSCRLVLVGDADQLPSVGAGNVLRDLIDSDVLCSVQLKEIFRQAAQSLIVTNAHQIVRGEHPDLRVRDNDFFFLRSPSSEAAAATLEDLVARRLPAAYGFSALWDIQVLSPTRKGELGTMELNRRLQRRLNPPAAHKQEFVFGGYTFRTGDKVMQIRNNYDIVWDREGGEGGTGIFNGDIGEILQIDRGARMMLLRFDDKQAEYSFDMANELELAYAVTVHKSQGSEFEAVILPLGRPSRNLYYRNLLYTAVTRAKKLLILLGEESSVYYMVDNNKKTLRYTNLARLLRAEQDPMGGAGGPG</sequence>
<dbReference type="EMBL" id="JACRST010000002">
    <property type="protein sequence ID" value="MBC8545946.1"/>
    <property type="molecule type" value="Genomic_DNA"/>
</dbReference>
<reference evidence="6" key="1">
    <citation type="submission" date="2020-08" db="EMBL/GenBank/DDBJ databases">
        <title>Genome public.</title>
        <authorList>
            <person name="Liu C."/>
            <person name="Sun Q."/>
        </authorList>
    </citation>
    <scope>NUCLEOTIDE SEQUENCE</scope>
    <source>
        <strain evidence="6">NSJ-31</strain>
    </source>
</reference>
<comment type="similarity">
    <text evidence="3">Belongs to the RecD family. RecD2 subfamily.</text>
</comment>
<dbReference type="GO" id="GO:0043139">
    <property type="term" value="F:5'-3' DNA helicase activity"/>
    <property type="evidence" value="ECO:0007669"/>
    <property type="project" value="UniProtKB-UniRule"/>
</dbReference>
<evidence type="ECO:0000256" key="3">
    <source>
        <dbReference type="HAMAP-Rule" id="MF_01488"/>
    </source>
</evidence>
<comment type="caution">
    <text evidence="6">The sequence shown here is derived from an EMBL/GenBank/DDBJ whole genome shotgun (WGS) entry which is preliminary data.</text>
</comment>
<keyword evidence="3" id="KW-0238">DNA-binding</keyword>
<dbReference type="GO" id="GO:0017116">
    <property type="term" value="F:single-stranded DNA helicase activity"/>
    <property type="evidence" value="ECO:0007669"/>
    <property type="project" value="TreeGrafter"/>
</dbReference>
<dbReference type="Proteomes" id="UP000653127">
    <property type="component" value="Unassembled WGS sequence"/>
</dbReference>
<dbReference type="InterPro" id="IPR010994">
    <property type="entry name" value="RuvA_2-like"/>
</dbReference>
<dbReference type="GO" id="GO:0006310">
    <property type="term" value="P:DNA recombination"/>
    <property type="evidence" value="ECO:0007669"/>
    <property type="project" value="InterPro"/>
</dbReference>
<dbReference type="AlphaFoldDB" id="A0A926I481"/>
<dbReference type="SUPFAM" id="SSF52540">
    <property type="entry name" value="P-loop containing nucleoside triphosphate hydrolases"/>
    <property type="match status" value="1"/>
</dbReference>
<dbReference type="Gene3D" id="1.10.150.20">
    <property type="entry name" value="5' to 3' exonuclease, C-terminal subdomain"/>
    <property type="match status" value="1"/>
</dbReference>